<feature type="transmembrane region" description="Helical" evidence="1">
    <location>
        <begin position="184"/>
        <end position="206"/>
    </location>
</feature>
<keyword evidence="1" id="KW-0472">Membrane</keyword>
<feature type="transmembrane region" description="Helical" evidence="1">
    <location>
        <begin position="48"/>
        <end position="66"/>
    </location>
</feature>
<name>A0A9Q0HSB0_9POAL</name>
<reference evidence="2" key="1">
    <citation type="journal article" date="2022" name="Cell">
        <title>Repeat-based holocentromeres influence genome architecture and karyotype evolution.</title>
        <authorList>
            <person name="Hofstatter P.G."/>
            <person name="Thangavel G."/>
            <person name="Lux T."/>
            <person name="Neumann P."/>
            <person name="Vondrak T."/>
            <person name="Novak P."/>
            <person name="Zhang M."/>
            <person name="Costa L."/>
            <person name="Castellani M."/>
            <person name="Scott A."/>
            <person name="Toegelov H."/>
            <person name="Fuchs J."/>
            <person name="Mata-Sucre Y."/>
            <person name="Dias Y."/>
            <person name="Vanzela A.L.L."/>
            <person name="Huettel B."/>
            <person name="Almeida C.C.S."/>
            <person name="Simkova H."/>
            <person name="Souza G."/>
            <person name="Pedrosa-Harand A."/>
            <person name="Macas J."/>
            <person name="Mayer K.F.X."/>
            <person name="Houben A."/>
            <person name="Marques A."/>
        </authorList>
    </citation>
    <scope>NUCLEOTIDE SEQUENCE</scope>
    <source>
        <strain evidence="2">RhyBre1mFocal</strain>
    </source>
</reference>
<sequence length="586" mass="65084">MEPPRGFWPTLWSFLRFLPFFFALLLLGIIKGLLIFPWTCLIMTTGNSALILGLWPVHAVWTYYCLIRTKQLGPVLKLVLSIGVCVALFVWPLAGILGSIMAGIVYGFLAPVMATFDAVGEGKSSQFLHCFVDGTWSTIKGTCTVVRDLKDLLFHSYFSIMDDLHLQSPPAGKPYEIRLLCLPGALFVGVLGLIIDGFMFSLIALCKSPIMLFKGWKRLVQDLIGREGPFLETACVPFAGLAILLWPLAVVGSVIASMLSSIPLGAYGAVVAYQESSVRLGINYVLSSVSIFDEYTNDVLDMPEGTCFPRYQYRKKGPTPSNSFSRPASFQRQETENFPRATSFKNSMQDLNPFKLLDNLFSECRRHGELLVAEGCITREDIEEAKLGKVGQGVLSVGLPAYVILKALLRSAKADVSGILLHDGSEITSDNRPKQKIFDWFFDPLMVIKDQLKAENFSEEEESYLCKLVLLLGDSERVKNLTSQVPPLNERKRAEINAFARRLQGITKSISRYPTAKRRFDGLVKSLSEELEKKMGISMSSNGSSHMRRIRSGIGRMLSQKSMGRTISIQSEDKGEEPANDVISPV</sequence>
<protein>
    <recommendedName>
        <fullName evidence="4">Steroid nuclear receptor ligand-binding</fullName>
    </recommendedName>
</protein>
<keyword evidence="1" id="KW-1133">Transmembrane helix</keyword>
<evidence type="ECO:0000313" key="3">
    <source>
        <dbReference type="Proteomes" id="UP001151287"/>
    </source>
</evidence>
<evidence type="ECO:0000256" key="1">
    <source>
        <dbReference type="SAM" id="Phobius"/>
    </source>
</evidence>
<evidence type="ECO:0000313" key="2">
    <source>
        <dbReference type="EMBL" id="KAJ1696612.1"/>
    </source>
</evidence>
<proteinExistence type="predicted"/>
<evidence type="ECO:0008006" key="4">
    <source>
        <dbReference type="Google" id="ProtNLM"/>
    </source>
</evidence>
<dbReference type="PANTHER" id="PTHR31133:SF3">
    <property type="entry name" value="TRANSMEMBRANE PROTEIN"/>
    <property type="match status" value="1"/>
</dbReference>
<keyword evidence="1" id="KW-0812">Transmembrane</keyword>
<feature type="transmembrane region" description="Helical" evidence="1">
    <location>
        <begin position="12"/>
        <end position="36"/>
    </location>
</feature>
<dbReference type="EMBL" id="JAMQYH010000002">
    <property type="protein sequence ID" value="KAJ1696612.1"/>
    <property type="molecule type" value="Genomic_DNA"/>
</dbReference>
<dbReference type="OrthoDB" id="1906116at2759"/>
<dbReference type="Proteomes" id="UP001151287">
    <property type="component" value="Unassembled WGS sequence"/>
</dbReference>
<dbReference type="AlphaFoldDB" id="A0A9Q0HSB0"/>
<gene>
    <name evidence="2" type="ORF">LUZ63_005124</name>
</gene>
<dbReference type="PANTHER" id="PTHR31133">
    <property type="entry name" value="MEMBRANE PROTEIN"/>
    <property type="match status" value="1"/>
</dbReference>
<comment type="caution">
    <text evidence="2">The sequence shown here is derived from an EMBL/GenBank/DDBJ whole genome shotgun (WGS) entry which is preliminary data.</text>
</comment>
<feature type="transmembrane region" description="Helical" evidence="1">
    <location>
        <begin position="227"/>
        <end position="248"/>
    </location>
</feature>
<feature type="transmembrane region" description="Helical" evidence="1">
    <location>
        <begin position="78"/>
        <end position="109"/>
    </location>
</feature>
<organism evidence="2 3">
    <name type="scientific">Rhynchospora breviuscula</name>
    <dbReference type="NCBI Taxonomy" id="2022672"/>
    <lineage>
        <taxon>Eukaryota</taxon>
        <taxon>Viridiplantae</taxon>
        <taxon>Streptophyta</taxon>
        <taxon>Embryophyta</taxon>
        <taxon>Tracheophyta</taxon>
        <taxon>Spermatophyta</taxon>
        <taxon>Magnoliopsida</taxon>
        <taxon>Liliopsida</taxon>
        <taxon>Poales</taxon>
        <taxon>Cyperaceae</taxon>
        <taxon>Cyperoideae</taxon>
        <taxon>Rhynchosporeae</taxon>
        <taxon>Rhynchospora</taxon>
    </lineage>
</organism>
<dbReference type="InterPro" id="IPR040229">
    <property type="entry name" value="At3g27390-like"/>
</dbReference>
<accession>A0A9Q0HSB0</accession>
<keyword evidence="3" id="KW-1185">Reference proteome</keyword>